<gene>
    <name evidence="2" type="ORF">EZ428_17355</name>
</gene>
<evidence type="ECO:0000256" key="1">
    <source>
        <dbReference type="SAM" id="Phobius"/>
    </source>
</evidence>
<dbReference type="EMBL" id="SJSK01000004">
    <property type="protein sequence ID" value="TCC89459.1"/>
    <property type="molecule type" value="Genomic_DNA"/>
</dbReference>
<evidence type="ECO:0000313" key="3">
    <source>
        <dbReference type="Proteomes" id="UP000292884"/>
    </source>
</evidence>
<comment type="caution">
    <text evidence="2">The sequence shown here is derived from an EMBL/GenBank/DDBJ whole genome shotgun (WGS) entry which is preliminary data.</text>
</comment>
<dbReference type="AlphaFoldDB" id="A0A4R0MR97"/>
<keyword evidence="1" id="KW-1133">Transmembrane helix</keyword>
<proteinExistence type="predicted"/>
<name>A0A4R0MR97_9SPHI</name>
<keyword evidence="1" id="KW-0812">Transmembrane</keyword>
<accession>A0A4R0MR97</accession>
<keyword evidence="3" id="KW-1185">Reference proteome</keyword>
<sequence length="97" mass="11244">MEQDKTPITDEYLKSLEGIEAAEPRDFFYSRFTLRLANEQTQKDWVFPLKPAWMICTLAVFLLINTLLLTQKSKPQKTDESSIEGFANAYDQNISSY</sequence>
<reference evidence="2 3" key="1">
    <citation type="submission" date="2019-02" db="EMBL/GenBank/DDBJ databases">
        <title>Pedobacter sp. RP-1-13 sp. nov., isolated from Arctic soil.</title>
        <authorList>
            <person name="Dahal R.H."/>
        </authorList>
    </citation>
    <scope>NUCLEOTIDE SEQUENCE [LARGE SCALE GENOMIC DNA]</scope>
    <source>
        <strain evidence="2 3">RP-1-13</strain>
    </source>
</reference>
<dbReference type="OrthoDB" id="886712at2"/>
<keyword evidence="1" id="KW-0472">Membrane</keyword>
<evidence type="ECO:0000313" key="2">
    <source>
        <dbReference type="EMBL" id="TCC89459.1"/>
    </source>
</evidence>
<feature type="transmembrane region" description="Helical" evidence="1">
    <location>
        <begin position="52"/>
        <end position="70"/>
    </location>
</feature>
<dbReference type="Proteomes" id="UP000292884">
    <property type="component" value="Unassembled WGS sequence"/>
</dbReference>
<dbReference type="RefSeq" id="WP_131554446.1">
    <property type="nucleotide sequence ID" value="NZ_SJSK01000004.1"/>
</dbReference>
<protein>
    <submittedName>
        <fullName evidence="2">Uncharacterized protein</fullName>
    </submittedName>
</protein>
<organism evidence="2 3">
    <name type="scientific">Pedobacter frigiditerrae</name>
    <dbReference type="NCBI Taxonomy" id="2530452"/>
    <lineage>
        <taxon>Bacteria</taxon>
        <taxon>Pseudomonadati</taxon>
        <taxon>Bacteroidota</taxon>
        <taxon>Sphingobacteriia</taxon>
        <taxon>Sphingobacteriales</taxon>
        <taxon>Sphingobacteriaceae</taxon>
        <taxon>Pedobacter</taxon>
    </lineage>
</organism>